<dbReference type="PANTHER" id="PTHR33204:SF18">
    <property type="entry name" value="TRANSCRIPTIONAL REGULATORY PROTEIN"/>
    <property type="match status" value="1"/>
</dbReference>
<gene>
    <name evidence="5" type="ORF">GCM10009776_00350</name>
</gene>
<evidence type="ECO:0000256" key="1">
    <source>
        <dbReference type="ARBA" id="ARBA00023015"/>
    </source>
</evidence>
<keyword evidence="1" id="KW-0805">Transcription regulation</keyword>
<dbReference type="PANTHER" id="PTHR33204">
    <property type="entry name" value="TRANSCRIPTIONAL REGULATOR, MARR FAMILY"/>
    <property type="match status" value="1"/>
</dbReference>
<organism evidence="5 6">
    <name type="scientific">Microbacterium deminutum</name>
    <dbReference type="NCBI Taxonomy" id="344164"/>
    <lineage>
        <taxon>Bacteria</taxon>
        <taxon>Bacillati</taxon>
        <taxon>Actinomycetota</taxon>
        <taxon>Actinomycetes</taxon>
        <taxon>Micrococcales</taxon>
        <taxon>Microbacteriaceae</taxon>
        <taxon>Microbacterium</taxon>
    </lineage>
</organism>
<evidence type="ECO:0000313" key="5">
    <source>
        <dbReference type="EMBL" id="GAA1942510.1"/>
    </source>
</evidence>
<sequence length="160" mass="17472">MSPRHRTPEPQCQVVRTLDIVGEKWSLLIVRDALRGRTRFSEFRHSLGAPSDILSARLASLVESGILEKRAYREAGSRERSSYHLTEAGRGLQVVIAAILDWNDRFDPAPTGPGSKIVDASDGALVHVAFRGNDERIVDADDVAIVPGEGGNWAESAVSR</sequence>
<dbReference type="RefSeq" id="WP_344089942.1">
    <property type="nucleotide sequence ID" value="NZ_BAAAOG010000001.1"/>
</dbReference>
<reference evidence="6" key="1">
    <citation type="journal article" date="2019" name="Int. J. Syst. Evol. Microbiol.">
        <title>The Global Catalogue of Microorganisms (GCM) 10K type strain sequencing project: providing services to taxonomists for standard genome sequencing and annotation.</title>
        <authorList>
            <consortium name="The Broad Institute Genomics Platform"/>
            <consortium name="The Broad Institute Genome Sequencing Center for Infectious Disease"/>
            <person name="Wu L."/>
            <person name="Ma J."/>
        </authorList>
    </citation>
    <scope>NUCLEOTIDE SEQUENCE [LARGE SCALE GENOMIC DNA]</scope>
    <source>
        <strain evidence="6">JCM 14901</strain>
    </source>
</reference>
<dbReference type="Proteomes" id="UP001499933">
    <property type="component" value="Unassembled WGS sequence"/>
</dbReference>
<dbReference type="Gene3D" id="1.10.10.10">
    <property type="entry name" value="Winged helix-like DNA-binding domain superfamily/Winged helix DNA-binding domain"/>
    <property type="match status" value="1"/>
</dbReference>
<evidence type="ECO:0000256" key="2">
    <source>
        <dbReference type="ARBA" id="ARBA00023125"/>
    </source>
</evidence>
<keyword evidence="6" id="KW-1185">Reference proteome</keyword>
<dbReference type="Pfam" id="PF01638">
    <property type="entry name" value="HxlR"/>
    <property type="match status" value="1"/>
</dbReference>
<name>A0ABP5BEB4_9MICO</name>
<accession>A0ABP5BEB4</accession>
<dbReference type="PROSITE" id="PS51118">
    <property type="entry name" value="HTH_HXLR"/>
    <property type="match status" value="1"/>
</dbReference>
<evidence type="ECO:0000259" key="4">
    <source>
        <dbReference type="PROSITE" id="PS51118"/>
    </source>
</evidence>
<proteinExistence type="predicted"/>
<keyword evidence="2" id="KW-0238">DNA-binding</keyword>
<dbReference type="EMBL" id="BAAAOG010000001">
    <property type="protein sequence ID" value="GAA1942510.1"/>
    <property type="molecule type" value="Genomic_DNA"/>
</dbReference>
<evidence type="ECO:0000313" key="6">
    <source>
        <dbReference type="Proteomes" id="UP001499933"/>
    </source>
</evidence>
<protein>
    <submittedName>
        <fullName evidence="5">Helix-turn-helix domain-containing protein</fullName>
    </submittedName>
</protein>
<comment type="caution">
    <text evidence="5">The sequence shown here is derived from an EMBL/GenBank/DDBJ whole genome shotgun (WGS) entry which is preliminary data.</text>
</comment>
<dbReference type="InterPro" id="IPR036390">
    <property type="entry name" value="WH_DNA-bd_sf"/>
</dbReference>
<evidence type="ECO:0000256" key="3">
    <source>
        <dbReference type="ARBA" id="ARBA00023163"/>
    </source>
</evidence>
<keyword evidence="3" id="KW-0804">Transcription</keyword>
<dbReference type="InterPro" id="IPR002577">
    <property type="entry name" value="HTH_HxlR"/>
</dbReference>
<dbReference type="SUPFAM" id="SSF46785">
    <property type="entry name" value="Winged helix' DNA-binding domain"/>
    <property type="match status" value="1"/>
</dbReference>
<dbReference type="InterPro" id="IPR036388">
    <property type="entry name" value="WH-like_DNA-bd_sf"/>
</dbReference>
<feature type="domain" description="HTH hxlR-type" evidence="4">
    <location>
        <begin position="12"/>
        <end position="111"/>
    </location>
</feature>